<protein>
    <recommendedName>
        <fullName evidence="4">O-antigen ligase-like membrane protein</fullName>
    </recommendedName>
</protein>
<comment type="caution">
    <text evidence="2">The sequence shown here is derived from an EMBL/GenBank/DDBJ whole genome shotgun (WGS) entry which is preliminary data.</text>
</comment>
<feature type="transmembrane region" description="Helical" evidence="1">
    <location>
        <begin position="230"/>
        <end position="246"/>
    </location>
</feature>
<evidence type="ECO:0000313" key="3">
    <source>
        <dbReference type="Proteomes" id="UP001248819"/>
    </source>
</evidence>
<organism evidence="2 3">
    <name type="scientific">Autumnicola edwardsiae</name>
    <dbReference type="NCBI Taxonomy" id="3075594"/>
    <lineage>
        <taxon>Bacteria</taxon>
        <taxon>Pseudomonadati</taxon>
        <taxon>Bacteroidota</taxon>
        <taxon>Flavobacteriia</taxon>
        <taxon>Flavobacteriales</taxon>
        <taxon>Flavobacteriaceae</taxon>
        <taxon>Autumnicola</taxon>
    </lineage>
</organism>
<feature type="transmembrane region" description="Helical" evidence="1">
    <location>
        <begin position="378"/>
        <end position="398"/>
    </location>
</feature>
<feature type="transmembrane region" description="Helical" evidence="1">
    <location>
        <begin position="201"/>
        <end position="223"/>
    </location>
</feature>
<evidence type="ECO:0000256" key="1">
    <source>
        <dbReference type="SAM" id="Phobius"/>
    </source>
</evidence>
<gene>
    <name evidence="2" type="ORF">RM529_09700</name>
</gene>
<feature type="transmembrane region" description="Helical" evidence="1">
    <location>
        <begin position="60"/>
        <end position="80"/>
    </location>
</feature>
<evidence type="ECO:0008006" key="4">
    <source>
        <dbReference type="Google" id="ProtNLM"/>
    </source>
</evidence>
<keyword evidence="3" id="KW-1185">Reference proteome</keyword>
<feature type="transmembrane region" description="Helical" evidence="1">
    <location>
        <begin position="252"/>
        <end position="270"/>
    </location>
</feature>
<keyword evidence="1" id="KW-0812">Transmembrane</keyword>
<feature type="transmembrane region" description="Helical" evidence="1">
    <location>
        <begin position="410"/>
        <end position="428"/>
    </location>
</feature>
<dbReference type="EMBL" id="JAVRHP010000043">
    <property type="protein sequence ID" value="MDT0650420.1"/>
    <property type="molecule type" value="Genomic_DNA"/>
</dbReference>
<feature type="transmembrane region" description="Helical" evidence="1">
    <location>
        <begin position="151"/>
        <end position="168"/>
    </location>
</feature>
<proteinExistence type="predicted"/>
<accession>A0ABU3CVN7</accession>
<feature type="transmembrane region" description="Helical" evidence="1">
    <location>
        <begin position="92"/>
        <end position="112"/>
    </location>
</feature>
<feature type="transmembrane region" description="Helical" evidence="1">
    <location>
        <begin position="118"/>
        <end position="139"/>
    </location>
</feature>
<evidence type="ECO:0000313" key="2">
    <source>
        <dbReference type="EMBL" id="MDT0650420.1"/>
    </source>
</evidence>
<dbReference type="Proteomes" id="UP001248819">
    <property type="component" value="Unassembled WGS sequence"/>
</dbReference>
<feature type="transmembrane region" description="Helical" evidence="1">
    <location>
        <begin position="37"/>
        <end position="54"/>
    </location>
</feature>
<feature type="transmembrane region" description="Helical" evidence="1">
    <location>
        <begin position="277"/>
        <end position="297"/>
    </location>
</feature>
<keyword evidence="1" id="KW-0472">Membrane</keyword>
<dbReference type="RefSeq" id="WP_311484601.1">
    <property type="nucleotide sequence ID" value="NZ_JAVRHP010000043.1"/>
</dbReference>
<sequence>MAFPLENFTTEVKSPRKETIKIDGDSFTSVDTNSKRYLKFGIWAYFLLLIFEGALRKWGIPALSAPLLVVRDPVAIWLLYTAWRKDFFPFSIYPAVMIALGTIGISTTLIFGHGNLPVALFGARILLVHFPLMFVIGNVFNREDVVKLGKVVLLLSIPLVILTAMQFYSPQSAFVNRGVGGDVEGSGFSGAMGFFRPSGTFSFTTGNSMFFSLVACFVLFFWVSKDQINKVLLIAATLAVLASIPLSISRSLFFSIAVAIIFTGLAISRNPQYLSRIFTAAVFMVLLLTILSQTTFFQTATEAFMARFESASNIEGGVASSLLERYFGGMISAVSGNNNLPFFGYGLGLGTNAGSALLTGERSFLIAEGEWARLIGEMGFVMGIFVILLRLIFCADISLRSYRSLKYNNLLPWVLLSLALIIIPQGQWAQPTSLGFSTLIGGLVLGALKIPQKGQISQTKKQ</sequence>
<reference evidence="2 3" key="1">
    <citation type="submission" date="2023-09" db="EMBL/GenBank/DDBJ databases">
        <authorList>
            <person name="Rey-Velasco X."/>
        </authorList>
    </citation>
    <scope>NUCLEOTIDE SEQUENCE [LARGE SCALE GENOMIC DNA]</scope>
    <source>
        <strain evidence="2 3">F297</strain>
    </source>
</reference>
<keyword evidence="1" id="KW-1133">Transmembrane helix</keyword>
<name>A0ABU3CVN7_9FLAO</name>
<feature type="transmembrane region" description="Helical" evidence="1">
    <location>
        <begin position="434"/>
        <end position="451"/>
    </location>
</feature>